<dbReference type="Pfam" id="PF19510">
    <property type="entry name" value="DUF6044"/>
    <property type="match status" value="1"/>
</dbReference>
<dbReference type="Proteomes" id="UP000569732">
    <property type="component" value="Unassembled WGS sequence"/>
</dbReference>
<keyword evidence="1" id="KW-1133">Transmembrane helix</keyword>
<dbReference type="EMBL" id="JACCKB010000027">
    <property type="protein sequence ID" value="NYZ67626.1"/>
    <property type="molecule type" value="Genomic_DNA"/>
</dbReference>
<keyword evidence="1" id="KW-0812">Transmembrane</keyword>
<keyword evidence="3" id="KW-1185">Reference proteome</keyword>
<evidence type="ECO:0000313" key="2">
    <source>
        <dbReference type="EMBL" id="NYZ67626.1"/>
    </source>
</evidence>
<keyword evidence="1" id="KW-0472">Membrane</keyword>
<reference evidence="2 3" key="1">
    <citation type="submission" date="2020-07" db="EMBL/GenBank/DDBJ databases">
        <title>Endozoicomonas sp. nov., isolated from sediment.</title>
        <authorList>
            <person name="Gu T."/>
        </authorList>
    </citation>
    <scope>NUCLEOTIDE SEQUENCE [LARGE SCALE GENOMIC DNA]</scope>
    <source>
        <strain evidence="2 3">SM1973</strain>
    </source>
</reference>
<protein>
    <submittedName>
        <fullName evidence="2">Uncharacterized protein</fullName>
    </submittedName>
</protein>
<feature type="transmembrane region" description="Helical" evidence="1">
    <location>
        <begin position="6"/>
        <end position="26"/>
    </location>
</feature>
<evidence type="ECO:0000313" key="3">
    <source>
        <dbReference type="Proteomes" id="UP000569732"/>
    </source>
</evidence>
<comment type="caution">
    <text evidence="2">The sequence shown here is derived from an EMBL/GenBank/DDBJ whole genome shotgun (WGS) entry which is preliminary data.</text>
</comment>
<sequence>MLQPLLWYLILGVVFYILWNQTNLFFSIVGRLSAITLFILQVHHLFNVSHNNQESITQKPSYAEFFSKDLFNDIDTFIDRKKSEYRVVSIGLHPSIAAFNGFFTLDGYSANYPLEYKKKFREIIAGELVHSEAYRNYFDNWGSRYYIFVSELETFHGNALLMTKKVVKKYSARIKDLKFNVRKFSSMGGEYVFSALEVENAEKIGLNILKKFNHKYSSWEIFLYQVSKDNKYKQLTMGDS</sequence>
<gene>
    <name evidence="2" type="ORF">H0A36_16560</name>
</gene>
<dbReference type="InterPro" id="IPR046107">
    <property type="entry name" value="DUF6044"/>
</dbReference>
<name>A0A853IJ06_9GAMM</name>
<accession>A0A853IJ06</accession>
<dbReference type="AlphaFoldDB" id="A0A853IJ06"/>
<proteinExistence type="predicted"/>
<organism evidence="2 3">
    <name type="scientific">Spartinivicinus marinus</name>
    <dbReference type="NCBI Taxonomy" id="2994442"/>
    <lineage>
        <taxon>Bacteria</taxon>
        <taxon>Pseudomonadati</taxon>
        <taxon>Pseudomonadota</taxon>
        <taxon>Gammaproteobacteria</taxon>
        <taxon>Oceanospirillales</taxon>
        <taxon>Zooshikellaceae</taxon>
        <taxon>Spartinivicinus</taxon>
    </lineage>
</organism>
<evidence type="ECO:0000256" key="1">
    <source>
        <dbReference type="SAM" id="Phobius"/>
    </source>
</evidence>